<accession>A0A2P6RZB4</accession>
<dbReference type="EMBL" id="PDCK01000040">
    <property type="protein sequence ID" value="PRQ51750.1"/>
    <property type="molecule type" value="Genomic_DNA"/>
</dbReference>
<organism evidence="1 2">
    <name type="scientific">Rosa chinensis</name>
    <name type="common">China rose</name>
    <dbReference type="NCBI Taxonomy" id="74649"/>
    <lineage>
        <taxon>Eukaryota</taxon>
        <taxon>Viridiplantae</taxon>
        <taxon>Streptophyta</taxon>
        <taxon>Embryophyta</taxon>
        <taxon>Tracheophyta</taxon>
        <taxon>Spermatophyta</taxon>
        <taxon>Magnoliopsida</taxon>
        <taxon>eudicotyledons</taxon>
        <taxon>Gunneridae</taxon>
        <taxon>Pentapetalae</taxon>
        <taxon>rosids</taxon>
        <taxon>fabids</taxon>
        <taxon>Rosales</taxon>
        <taxon>Rosaceae</taxon>
        <taxon>Rosoideae</taxon>
        <taxon>Rosoideae incertae sedis</taxon>
        <taxon>Rosa</taxon>
    </lineage>
</organism>
<evidence type="ECO:0000313" key="1">
    <source>
        <dbReference type="EMBL" id="PRQ51750.1"/>
    </source>
</evidence>
<reference evidence="1 2" key="1">
    <citation type="journal article" date="2018" name="Nat. Genet.">
        <title>The Rosa genome provides new insights in the design of modern roses.</title>
        <authorList>
            <person name="Bendahmane M."/>
        </authorList>
    </citation>
    <scope>NUCLEOTIDE SEQUENCE [LARGE SCALE GENOMIC DNA]</scope>
    <source>
        <strain evidence="2">cv. Old Blush</strain>
    </source>
</reference>
<comment type="caution">
    <text evidence="1">The sequence shown here is derived from an EMBL/GenBank/DDBJ whole genome shotgun (WGS) entry which is preliminary data.</text>
</comment>
<proteinExistence type="predicted"/>
<dbReference type="AlphaFoldDB" id="A0A2P6RZB4"/>
<name>A0A2P6RZB4_ROSCH</name>
<gene>
    <name evidence="1" type="ORF">RchiOBHm_Chr2g0147921</name>
</gene>
<keyword evidence="2" id="KW-1185">Reference proteome</keyword>
<protein>
    <submittedName>
        <fullName evidence="1">Uncharacterized protein</fullName>
    </submittedName>
</protein>
<dbReference type="Proteomes" id="UP000238479">
    <property type="component" value="Chromosome 2"/>
</dbReference>
<evidence type="ECO:0000313" key="2">
    <source>
        <dbReference type="Proteomes" id="UP000238479"/>
    </source>
</evidence>
<sequence length="56" mass="7036">MEFRQLLSQGYLWPKLVKQIRIYLWNFGNYSLLRYSWPKLMKKIRKSLYNFGKDIY</sequence>
<dbReference type="Gramene" id="PRQ51750">
    <property type="protein sequence ID" value="PRQ51750"/>
    <property type="gene ID" value="RchiOBHm_Chr2g0147921"/>
</dbReference>